<accession>B8LX93</accession>
<name>B8LX93_TALSN</name>
<dbReference type="EMBL" id="EQ962652">
    <property type="protein sequence ID" value="EED22743.1"/>
    <property type="molecule type" value="Genomic_DNA"/>
</dbReference>
<dbReference type="PROSITE" id="PS52006">
    <property type="entry name" value="GH64"/>
    <property type="match status" value="1"/>
</dbReference>
<dbReference type="OrthoDB" id="5290283at2759"/>
<dbReference type="InterPro" id="IPR037398">
    <property type="entry name" value="Glyco_hydro_64_fam"/>
</dbReference>
<feature type="signal peptide" evidence="1">
    <location>
        <begin position="1"/>
        <end position="20"/>
    </location>
</feature>
<reference evidence="4" key="1">
    <citation type="journal article" date="2015" name="Genome Announc.">
        <title>Genome sequence of the AIDS-associated pathogen Penicillium marneffei (ATCC18224) and its near taxonomic relative Talaromyces stipitatus (ATCC10500).</title>
        <authorList>
            <person name="Nierman W.C."/>
            <person name="Fedorova-Abrams N.D."/>
            <person name="Andrianopoulos A."/>
        </authorList>
    </citation>
    <scope>NUCLEOTIDE SEQUENCE [LARGE SCALE GENOMIC DNA]</scope>
    <source>
        <strain evidence="4">ATCC 10500 / CBS 375.48 / QM 6759 / NRRL 1006</strain>
    </source>
</reference>
<feature type="chain" id="PRO_5002877275" description="GH64 domain-containing protein" evidence="1">
    <location>
        <begin position="21"/>
        <end position="377"/>
    </location>
</feature>
<keyword evidence="4" id="KW-1185">Reference proteome</keyword>
<dbReference type="PANTHER" id="PTHR38165">
    <property type="match status" value="1"/>
</dbReference>
<evidence type="ECO:0000259" key="2">
    <source>
        <dbReference type="PROSITE" id="PS52006"/>
    </source>
</evidence>
<feature type="domain" description="GH64" evidence="2">
    <location>
        <begin position="19"/>
        <end position="372"/>
    </location>
</feature>
<keyword evidence="1" id="KW-0732">Signal</keyword>
<evidence type="ECO:0000313" key="3">
    <source>
        <dbReference type="EMBL" id="EED22743.1"/>
    </source>
</evidence>
<dbReference type="InterPro" id="IPR042517">
    <property type="entry name" value="Glyco_hydro_64_N_2"/>
</dbReference>
<dbReference type="InterPro" id="IPR037176">
    <property type="entry name" value="Osmotin/thaumatin-like_sf"/>
</dbReference>
<dbReference type="InterPro" id="IPR032477">
    <property type="entry name" value="Glyco_hydro_64"/>
</dbReference>
<dbReference type="GeneID" id="8107594"/>
<dbReference type="Gene3D" id="2.60.110.10">
    <property type="entry name" value="Thaumatin"/>
    <property type="match status" value="1"/>
</dbReference>
<gene>
    <name evidence="3" type="ORF">TSTA_062300</name>
</gene>
<dbReference type="PANTHER" id="PTHR38165:SF1">
    <property type="entry name" value="GLUCANASE B"/>
    <property type="match status" value="1"/>
</dbReference>
<organism evidence="3 4">
    <name type="scientific">Talaromyces stipitatus (strain ATCC 10500 / CBS 375.48 / QM 6759 / NRRL 1006)</name>
    <name type="common">Penicillium stipitatum</name>
    <dbReference type="NCBI Taxonomy" id="441959"/>
    <lineage>
        <taxon>Eukaryota</taxon>
        <taxon>Fungi</taxon>
        <taxon>Dikarya</taxon>
        <taxon>Ascomycota</taxon>
        <taxon>Pezizomycotina</taxon>
        <taxon>Eurotiomycetes</taxon>
        <taxon>Eurotiomycetidae</taxon>
        <taxon>Eurotiales</taxon>
        <taxon>Trichocomaceae</taxon>
        <taxon>Talaromyces</taxon>
        <taxon>Talaromyces sect. Talaromyces</taxon>
    </lineage>
</organism>
<evidence type="ECO:0000313" key="4">
    <source>
        <dbReference type="Proteomes" id="UP000001745"/>
    </source>
</evidence>
<dbReference type="HOGENOM" id="CLU_032886_2_0_1"/>
<proteinExistence type="predicted"/>
<dbReference type="InParanoid" id="B8LX93"/>
<dbReference type="VEuPathDB" id="FungiDB:TSTA_062300"/>
<dbReference type="OMA" id="ASLNWGF"/>
<dbReference type="RefSeq" id="XP_002340130.1">
    <property type="nucleotide sequence ID" value="XM_002340089.1"/>
</dbReference>
<dbReference type="Gene3D" id="3.30.920.50">
    <property type="entry name" value="Beta-1,3-glucanase, C-terminal domain"/>
    <property type="match status" value="1"/>
</dbReference>
<sequence length="377" mass="40521">MIVPRMQPLIGFCFVTVVVARLSISIVNNLPGNTSTYAYVTAQDPDNRLVLLQTDSTWYHPEPSTLSSIPLKVSQSIAIPLAAEGASTTVTIPSDFSSGRIWVSINSLTFYAVLDNNGAATLIEPSVTDTTDLNSLVHWGFVELSYTAETGLFVNLSYVDFVGLALGISLESEDGSIQEALGIPAAAVTDICNRLRRQASSSGQPWDQLCVNDSNGGILRVLSPKSYISLHPSAFQDYYSEYVDEVWSTYSRRPLTVNSQTSAADIFGCSTGPFNIDTTTDNNIHVAIVPRLCAALHRATLLLKGGDFQPGLDPAFYYMTDPSNVYSNLVHDLELDGKGYAFPYDDVGPSGADQSGLIASQAPKSLIITVGGPSTIK</sequence>
<evidence type="ECO:0000256" key="1">
    <source>
        <dbReference type="SAM" id="SignalP"/>
    </source>
</evidence>
<dbReference type="AlphaFoldDB" id="B8LX93"/>
<dbReference type="eggNOG" id="ENOG502SJJ1">
    <property type="taxonomic scope" value="Eukaryota"/>
</dbReference>
<dbReference type="PhylomeDB" id="B8LX93"/>
<protein>
    <recommendedName>
        <fullName evidence="2">GH64 domain-containing protein</fullName>
    </recommendedName>
</protein>
<dbReference type="Pfam" id="PF16483">
    <property type="entry name" value="Glyco_hydro_64"/>
    <property type="match status" value="1"/>
</dbReference>
<dbReference type="Proteomes" id="UP000001745">
    <property type="component" value="Unassembled WGS sequence"/>
</dbReference>